<evidence type="ECO:0000313" key="1">
    <source>
        <dbReference type="EMBL" id="ACT35643.1"/>
    </source>
</evidence>
<protein>
    <submittedName>
        <fullName evidence="1">Uncharacterized protein</fullName>
    </submittedName>
</protein>
<sequence>MAQIRNLPAMSFTPRGQNVKDFQFDHNPLAQGKEEARKGYVSFCWVSVVDIRQLGSGAGGDSSKFLSIYGLHRFISWRGGDIIISLNLRDTDSYVLNSYLAVPDDSDRRRESRLFLNTELKPMPNIHAKEQALGPQPRVLITNRHTRDLSVQGGGQRAAFSVSVSDSKKPHINDQRLFSSSSKRTYQQGLLHFNPFQ</sequence>
<dbReference type="EMBL" id="GQ181173">
    <property type="protein sequence ID" value="ACT35643.1"/>
    <property type="molecule type" value="Genomic_DNA"/>
</dbReference>
<organism evidence="1">
    <name type="scientific">Ailuropoda melanoleuca</name>
    <name type="common">Giant panda</name>
    <dbReference type="NCBI Taxonomy" id="9646"/>
    <lineage>
        <taxon>Eukaryota</taxon>
        <taxon>Metazoa</taxon>
        <taxon>Chordata</taxon>
        <taxon>Craniata</taxon>
        <taxon>Vertebrata</taxon>
        <taxon>Euteleostomi</taxon>
        <taxon>Mammalia</taxon>
        <taxon>Eutheria</taxon>
        <taxon>Laurasiatheria</taxon>
        <taxon>Carnivora</taxon>
        <taxon>Caniformia</taxon>
        <taxon>Ursidae</taxon>
        <taxon>Ailuropoda</taxon>
    </lineage>
</organism>
<name>D2IDZ6_AILME</name>
<accession>D2IDZ6</accession>
<reference evidence="1" key="1">
    <citation type="journal article" date="2010" name="Nature">
        <title>The sequence and de novo assembly of the giant panda genome.</title>
        <authorList>
            <person name="Li R."/>
            <person name="Fan W."/>
            <person name="Tian G."/>
            <person name="Zhu H."/>
            <person name="He L."/>
            <person name="Cai J."/>
            <person name="Huang Q."/>
            <person name="Cai Q."/>
            <person name="Li B."/>
            <person name="Bai Y."/>
            <person name="Zhang Z."/>
            <person name="Zhang Y."/>
            <person name="Wang W."/>
            <person name="Li J."/>
            <person name="Wei F."/>
            <person name="Li H."/>
            <person name="Jian M."/>
            <person name="Li J."/>
            <person name="Zhang Z."/>
            <person name="Nielsen R."/>
            <person name="Li D."/>
            <person name="Gu W."/>
            <person name="Yang Z."/>
            <person name="Xuan Z."/>
            <person name="Ryder O.A."/>
            <person name="Leung F.C."/>
            <person name="Zhou Y."/>
            <person name="Cao J."/>
            <person name="Sun X."/>
            <person name="Fu Y."/>
            <person name="Fang X."/>
            <person name="Guo X."/>
            <person name="Wang B."/>
            <person name="Hou R."/>
            <person name="Shen F."/>
            <person name="Mu B."/>
            <person name="Ni P."/>
            <person name="Lin R."/>
            <person name="Qian W."/>
            <person name="Wang G."/>
            <person name="Yu C."/>
            <person name="Nie W."/>
            <person name="Wang J."/>
            <person name="Wu Z."/>
            <person name="Liang H."/>
            <person name="Min J."/>
            <person name="Wu Q."/>
            <person name="Cheng S."/>
            <person name="Ruan J."/>
            <person name="Wang M."/>
            <person name="Shi Z."/>
            <person name="Wen M."/>
            <person name="Liu B."/>
            <person name="Ren X."/>
            <person name="Zheng H."/>
            <person name="Dong D."/>
            <person name="Cook K."/>
            <person name="Shan G."/>
            <person name="Zhang H."/>
            <person name="Kosiol C."/>
            <person name="Xie X."/>
            <person name="Lu Z."/>
            <person name="Zheng H."/>
            <person name="Li Y."/>
            <person name="Steiner C.C."/>
            <person name="Lam T.T."/>
            <person name="Lin S."/>
            <person name="Zhang Q."/>
            <person name="Li G."/>
            <person name="Tian J."/>
            <person name="Gong T."/>
            <person name="Liu H."/>
            <person name="Zhang D."/>
            <person name="Fang L."/>
            <person name="Ye C."/>
            <person name="Zhang J."/>
            <person name="Hu W."/>
            <person name="Xu A."/>
            <person name="Ren Y."/>
            <person name="Zhang G."/>
            <person name="Bruford M.W."/>
            <person name="Li Q."/>
            <person name="Ma L."/>
            <person name="Guo Y."/>
            <person name="An N."/>
            <person name="Hu Y."/>
            <person name="Zheng Y."/>
            <person name="Shi Y."/>
            <person name="Li Z."/>
            <person name="Liu Q."/>
            <person name="Chen Y."/>
            <person name="Zhao J."/>
            <person name="Qu N."/>
            <person name="Zhao S."/>
            <person name="Tian F."/>
            <person name="Wang X."/>
            <person name="Wang H."/>
            <person name="Xu L."/>
            <person name="Liu X."/>
            <person name="Vinar T."/>
            <person name="Wang Y."/>
            <person name="Lam T.W."/>
            <person name="Yiu S.M."/>
            <person name="Liu S."/>
            <person name="Zhang H."/>
            <person name="Li D."/>
            <person name="Huang Y."/>
            <person name="Wang X."/>
            <person name="Yang G."/>
            <person name="Jiang Z."/>
            <person name="Wang J."/>
            <person name="Qin N."/>
            <person name="Li L."/>
            <person name="Li J."/>
            <person name="Bolund L."/>
            <person name="Kristiansen K."/>
            <person name="Wong G.K."/>
            <person name="Olson M."/>
            <person name="Zhang X."/>
            <person name="Li S."/>
            <person name="Yang H."/>
            <person name="Wang J."/>
            <person name="Wang J."/>
        </authorList>
    </citation>
    <scope>NUCLEOTIDE SEQUENCE</scope>
</reference>
<reference evidence="1" key="2">
    <citation type="journal article" date="2010" name="Sci. China Life Sci.">
        <title>Sequencing, annotation and comparative analysis of nine BACs of giant panda (Ailuropoda melanoleuca).</title>
        <authorList>
            <person name="Zheng Y."/>
            <person name="Cai J."/>
            <person name="Li J."/>
            <person name="Lin R."/>
            <person name="Tian F."/>
            <person name="Wang X."/>
            <person name="Wang J."/>
        </authorList>
    </citation>
    <scope>NUCLEOTIDE SEQUENCE</scope>
</reference>
<dbReference type="AlphaFoldDB" id="D2IDZ6"/>
<proteinExistence type="predicted"/>